<dbReference type="InterPro" id="IPR014039">
    <property type="entry name" value="Transl_elong_EFTs/EF1B_dimer"/>
</dbReference>
<keyword evidence="4 7" id="KW-0963">Cytoplasm</keyword>
<dbReference type="PROSITE" id="PS01126">
    <property type="entry name" value="EF_TS_1"/>
    <property type="match status" value="1"/>
</dbReference>
<evidence type="ECO:0000256" key="1">
    <source>
        <dbReference type="ARBA" id="ARBA00004496"/>
    </source>
</evidence>
<proteinExistence type="inferred from homology"/>
<dbReference type="GO" id="GO:0005737">
    <property type="term" value="C:cytoplasm"/>
    <property type="evidence" value="ECO:0007669"/>
    <property type="project" value="UniProtKB-SubCell"/>
</dbReference>
<protein>
    <recommendedName>
        <fullName evidence="3 7">Elongation factor Ts</fullName>
        <shortName evidence="7">EF-Ts</shortName>
    </recommendedName>
</protein>
<evidence type="ECO:0000256" key="9">
    <source>
        <dbReference type="RuleBase" id="RU000643"/>
    </source>
</evidence>
<evidence type="ECO:0000313" key="12">
    <source>
        <dbReference type="Proteomes" id="UP000264492"/>
    </source>
</evidence>
<dbReference type="InterPro" id="IPR036402">
    <property type="entry name" value="EF-Ts_dimer_sf"/>
</dbReference>
<keyword evidence="5 7" id="KW-0251">Elongation factor</keyword>
<keyword evidence="6 7" id="KW-0648">Protein biosynthesis</keyword>
<evidence type="ECO:0000256" key="8">
    <source>
        <dbReference type="RuleBase" id="RU000642"/>
    </source>
</evidence>
<dbReference type="Gene3D" id="1.10.8.10">
    <property type="entry name" value="DNA helicase RuvA subunit, C-terminal domain"/>
    <property type="match status" value="1"/>
</dbReference>
<dbReference type="FunFam" id="1.10.286.20:FF:000001">
    <property type="entry name" value="Elongation factor Ts"/>
    <property type="match status" value="1"/>
</dbReference>
<dbReference type="EMBL" id="QTSU01000001">
    <property type="protein sequence ID" value="RDZ29009.1"/>
    <property type="molecule type" value="Genomic_DNA"/>
</dbReference>
<dbReference type="OrthoDB" id="9808348at2"/>
<dbReference type="PANTHER" id="PTHR11741">
    <property type="entry name" value="ELONGATION FACTOR TS"/>
    <property type="match status" value="1"/>
</dbReference>
<sequence length="293" mass="30678">MAEITASLVKELRERTGAGMMECKKALTENNGDIDAAAEWLRKSGLAKADKKAGRVAAEGRIAVAHDGGKAVLVEINSETDFVAKDDNFLAFVNSVAQAALASGATDVEALKAAKLASGETVEESRAAAIAKLGENIQIRRLANVDSANNVAAYVHGGKIGVLVEVKGGDAELARGLAMHVAAMNPPYIKAGDVPADFVAKEKEIELAKMTDKDKAKPADILEKIIGGKIAKIVNEVTLYGQPYVLDTNQSVEQVLKAAGAEVVGMQRLAVGEGIEKQVDDFAAEVMKQAGLA</sequence>
<evidence type="ECO:0000259" key="10">
    <source>
        <dbReference type="Pfam" id="PF00889"/>
    </source>
</evidence>
<accession>A0A371K503</accession>
<keyword evidence="12" id="KW-1185">Reference proteome</keyword>
<gene>
    <name evidence="7" type="primary">tsf</name>
    <name evidence="11" type="ORF">DX914_07890</name>
</gene>
<dbReference type="SUPFAM" id="SSF54713">
    <property type="entry name" value="Elongation factor Ts (EF-Ts), dimerisation domain"/>
    <property type="match status" value="2"/>
</dbReference>
<comment type="function">
    <text evidence="7 8">Associates with the EF-Tu.GDP complex and induces the exchange of GDP to GTP. It remains bound to the aminoacyl-tRNA.EF-Tu.GTP complex up to the GTP hydrolysis stage on the ribosome.</text>
</comment>
<organism evidence="11 12">
    <name type="scientific">Lysobacter silvisoli</name>
    <dbReference type="NCBI Taxonomy" id="2293254"/>
    <lineage>
        <taxon>Bacteria</taxon>
        <taxon>Pseudomonadati</taxon>
        <taxon>Pseudomonadota</taxon>
        <taxon>Gammaproteobacteria</taxon>
        <taxon>Lysobacterales</taxon>
        <taxon>Lysobacteraceae</taxon>
        <taxon>Lysobacter</taxon>
    </lineage>
</organism>
<dbReference type="GO" id="GO:0003746">
    <property type="term" value="F:translation elongation factor activity"/>
    <property type="evidence" value="ECO:0007669"/>
    <property type="project" value="UniProtKB-UniRule"/>
</dbReference>
<dbReference type="RefSeq" id="WP_115858443.1">
    <property type="nucleotide sequence ID" value="NZ_QTSU01000001.1"/>
</dbReference>
<dbReference type="PANTHER" id="PTHR11741:SF0">
    <property type="entry name" value="ELONGATION FACTOR TS, MITOCHONDRIAL"/>
    <property type="match status" value="1"/>
</dbReference>
<dbReference type="InterPro" id="IPR009060">
    <property type="entry name" value="UBA-like_sf"/>
</dbReference>
<feature type="region of interest" description="Involved in Mg(2+) ion dislocation from EF-Tu" evidence="7">
    <location>
        <begin position="80"/>
        <end position="83"/>
    </location>
</feature>
<evidence type="ECO:0000256" key="3">
    <source>
        <dbReference type="ARBA" id="ARBA00016956"/>
    </source>
</evidence>
<dbReference type="Pfam" id="PF00889">
    <property type="entry name" value="EF_TS"/>
    <property type="match status" value="1"/>
</dbReference>
<dbReference type="PROSITE" id="PS01127">
    <property type="entry name" value="EF_TS_2"/>
    <property type="match status" value="1"/>
</dbReference>
<dbReference type="AlphaFoldDB" id="A0A371K503"/>
<dbReference type="HAMAP" id="MF_00050">
    <property type="entry name" value="EF_Ts"/>
    <property type="match status" value="1"/>
</dbReference>
<feature type="domain" description="Translation elongation factor EFTs/EF1B dimerisation" evidence="10">
    <location>
        <begin position="71"/>
        <end position="273"/>
    </location>
</feature>
<evidence type="ECO:0000256" key="2">
    <source>
        <dbReference type="ARBA" id="ARBA00005532"/>
    </source>
</evidence>
<dbReference type="InterPro" id="IPR018101">
    <property type="entry name" value="Transl_elong_Ts_CS"/>
</dbReference>
<dbReference type="SUPFAM" id="SSF46934">
    <property type="entry name" value="UBA-like"/>
    <property type="match status" value="1"/>
</dbReference>
<reference evidence="11 12" key="1">
    <citation type="submission" date="2018-08" db="EMBL/GenBank/DDBJ databases">
        <title>Lysobacter sp. zong2l5, whole genome shotgun sequence.</title>
        <authorList>
            <person name="Zhang X."/>
            <person name="Feng G."/>
            <person name="Zhu H."/>
        </authorList>
    </citation>
    <scope>NUCLEOTIDE SEQUENCE [LARGE SCALE GENOMIC DNA]</scope>
    <source>
        <strain evidence="12">zong2l5</strain>
    </source>
</reference>
<evidence type="ECO:0000256" key="5">
    <source>
        <dbReference type="ARBA" id="ARBA00022768"/>
    </source>
</evidence>
<dbReference type="NCBIfam" id="TIGR00116">
    <property type="entry name" value="tsf"/>
    <property type="match status" value="1"/>
</dbReference>
<comment type="caution">
    <text evidence="11">The sequence shown here is derived from an EMBL/GenBank/DDBJ whole genome shotgun (WGS) entry which is preliminary data.</text>
</comment>
<dbReference type="CDD" id="cd14275">
    <property type="entry name" value="UBA_EF-Ts"/>
    <property type="match status" value="1"/>
</dbReference>
<evidence type="ECO:0000313" key="11">
    <source>
        <dbReference type="EMBL" id="RDZ29009.1"/>
    </source>
</evidence>
<comment type="similarity">
    <text evidence="2 7 8">Belongs to the EF-Ts family.</text>
</comment>
<dbReference type="Gene3D" id="1.10.286.20">
    <property type="match status" value="1"/>
</dbReference>
<evidence type="ECO:0000256" key="7">
    <source>
        <dbReference type="HAMAP-Rule" id="MF_00050"/>
    </source>
</evidence>
<dbReference type="Proteomes" id="UP000264492">
    <property type="component" value="Unassembled WGS sequence"/>
</dbReference>
<dbReference type="FunFam" id="3.30.479.20:FF:000001">
    <property type="entry name" value="Elongation factor Ts"/>
    <property type="match status" value="1"/>
</dbReference>
<dbReference type="FunFam" id="1.10.8.10:FF:000001">
    <property type="entry name" value="Elongation factor Ts"/>
    <property type="match status" value="1"/>
</dbReference>
<evidence type="ECO:0000256" key="4">
    <source>
        <dbReference type="ARBA" id="ARBA00022490"/>
    </source>
</evidence>
<name>A0A371K503_9GAMM</name>
<dbReference type="Gene3D" id="3.30.479.20">
    <property type="entry name" value="Elongation factor Ts, dimerisation domain"/>
    <property type="match status" value="2"/>
</dbReference>
<comment type="subcellular location">
    <subcellularLocation>
        <location evidence="1 7 9">Cytoplasm</location>
    </subcellularLocation>
</comment>
<dbReference type="InterPro" id="IPR001816">
    <property type="entry name" value="Transl_elong_EFTs/EF1B"/>
</dbReference>
<evidence type="ECO:0000256" key="6">
    <source>
        <dbReference type="ARBA" id="ARBA00022917"/>
    </source>
</evidence>